<protein>
    <recommendedName>
        <fullName evidence="5">Nuclear speckle splicing regulatory protein 1 N-terminal domain-containing protein</fullName>
    </recommendedName>
</protein>
<evidence type="ECO:0000259" key="5">
    <source>
        <dbReference type="Pfam" id="PF09745"/>
    </source>
</evidence>
<feature type="region of interest" description="Disordered" evidence="4">
    <location>
        <begin position="1"/>
        <end position="38"/>
    </location>
</feature>
<dbReference type="PANTHER" id="PTHR30060:SF0">
    <property type="entry name" value="COILED-COIL PROTEIN (DUF2040)-RELATED"/>
    <property type="match status" value="1"/>
</dbReference>
<keyword evidence="2 3" id="KW-0175">Coiled coil</keyword>
<dbReference type="InterPro" id="IPR018612">
    <property type="entry name" value="NSRP1_N"/>
</dbReference>
<reference evidence="6" key="1">
    <citation type="submission" date="2024-02" db="EMBL/GenBank/DDBJ databases">
        <authorList>
            <consortium name="ELIXIR-Norway"/>
            <consortium name="Elixir Norway"/>
        </authorList>
    </citation>
    <scope>NUCLEOTIDE SEQUENCE</scope>
</reference>
<feature type="region of interest" description="Disordered" evidence="4">
    <location>
        <begin position="195"/>
        <end position="333"/>
    </location>
</feature>
<keyword evidence="7" id="KW-1185">Reference proteome</keyword>
<accession>A0ABP0U857</accession>
<dbReference type="PANTHER" id="PTHR30060">
    <property type="entry name" value="INNER MEMBRANE PROTEIN"/>
    <property type="match status" value="1"/>
</dbReference>
<feature type="compositionally biased region" description="Polar residues" evidence="4">
    <location>
        <begin position="270"/>
        <end position="284"/>
    </location>
</feature>
<evidence type="ECO:0000256" key="1">
    <source>
        <dbReference type="ARBA" id="ARBA00010126"/>
    </source>
</evidence>
<feature type="domain" description="Nuclear speckle splicing regulatory protein 1 N-terminal" evidence="5">
    <location>
        <begin position="59"/>
        <end position="174"/>
    </location>
</feature>
<sequence length="352" mass="39663">MEGTKGGKQYGLQLRVKAPPKKPARPVPAFSFDDGAEEDTVEDAIARQATKKRSVREVELQHKRALEEDPSAFDYDGVYDEMKGNQARPIQEDRAKRESKYIGKLLEKAKLRTQEHDVVYERQLAKERAKEDHLYGEKEKFVTGAYKKKLMEQAKWLEEERLRELREQKEEVTNKQDLSDFYRNLLKNNVAFGTRPESKLSEVPLAHGRKEAHAEAPSSHSDKGPVASSSNSADGEEEHDVPKSSESSRFSSKEGVSEHLHQVSEHKQVGNESQHSNPQLQGSQEYHGDKILPATSPTPRAAAHDMASQEDVKVGTAPVETSTELRMDQPNAADSVAAAKERYLARKRQRNV</sequence>
<dbReference type="Proteomes" id="UP001497512">
    <property type="component" value="Chromosome 2"/>
</dbReference>
<proteinExistence type="inferred from homology"/>
<feature type="compositionally biased region" description="Basic and acidic residues" evidence="4">
    <location>
        <begin position="251"/>
        <end position="269"/>
    </location>
</feature>
<dbReference type="Pfam" id="PF09745">
    <property type="entry name" value="NSRP1_N"/>
    <property type="match status" value="1"/>
</dbReference>
<gene>
    <name evidence="6" type="ORF">CSSPTR1EN2_LOCUS12670</name>
</gene>
<name>A0ABP0U857_9BRYO</name>
<evidence type="ECO:0000256" key="2">
    <source>
        <dbReference type="ARBA" id="ARBA00023054"/>
    </source>
</evidence>
<organism evidence="6 7">
    <name type="scientific">Sphagnum troendelagicum</name>
    <dbReference type="NCBI Taxonomy" id="128251"/>
    <lineage>
        <taxon>Eukaryota</taxon>
        <taxon>Viridiplantae</taxon>
        <taxon>Streptophyta</taxon>
        <taxon>Embryophyta</taxon>
        <taxon>Bryophyta</taxon>
        <taxon>Sphagnophytina</taxon>
        <taxon>Sphagnopsida</taxon>
        <taxon>Sphagnales</taxon>
        <taxon>Sphagnaceae</taxon>
        <taxon>Sphagnum</taxon>
    </lineage>
</organism>
<evidence type="ECO:0000313" key="6">
    <source>
        <dbReference type="EMBL" id="CAK9215315.1"/>
    </source>
</evidence>
<evidence type="ECO:0000256" key="3">
    <source>
        <dbReference type="SAM" id="Coils"/>
    </source>
</evidence>
<evidence type="ECO:0000256" key="4">
    <source>
        <dbReference type="SAM" id="MobiDB-lite"/>
    </source>
</evidence>
<comment type="similarity">
    <text evidence="1">Belongs to the NSRP1 family.</text>
</comment>
<dbReference type="EMBL" id="OZ019894">
    <property type="protein sequence ID" value="CAK9215315.1"/>
    <property type="molecule type" value="Genomic_DNA"/>
</dbReference>
<feature type="coiled-coil region" evidence="3">
    <location>
        <begin position="147"/>
        <end position="175"/>
    </location>
</feature>
<evidence type="ECO:0000313" key="7">
    <source>
        <dbReference type="Proteomes" id="UP001497512"/>
    </source>
</evidence>